<comment type="caution">
    <text evidence="1">The sequence shown here is derived from an EMBL/GenBank/DDBJ whole genome shotgun (WGS) entry which is preliminary data.</text>
</comment>
<protein>
    <submittedName>
        <fullName evidence="1">Uncharacterized protein</fullName>
    </submittedName>
</protein>
<sequence length="348" mass="39591">MLQAKVSKFEAAEALPSMRRYVNETFGDRWDEYVDAFSEQMQCMEGVSWETSNWVVLYRVYPTRSADIEASLHPANLRVVMKADAAREQAILAQNLHQRERPLAASIAPTRSDQPSVRGGGHGTEREALVRSAIIRALMAARDDGAPIDAMAVASEIGIEEVREHIELLSWQLQPRLEWKDCGRTWDIYPRRPLIANESVREGLSPGELVVVASDLIAAKQKQLRAEAERVQRDRIMRKWGLERLNDAENTVPRRDASQDAVLLDALTKLWNRACGQGCAPLPRKRVRLDRLSTSIDYQMYRHNRQLPARKQLSWDNLGIRWALRYKAGCTIDEIASQPDSKVIVTRL</sequence>
<organism evidence="1 2">
    <name type="scientific">Coccomyxa viridis</name>
    <dbReference type="NCBI Taxonomy" id="1274662"/>
    <lineage>
        <taxon>Eukaryota</taxon>
        <taxon>Viridiplantae</taxon>
        <taxon>Chlorophyta</taxon>
        <taxon>core chlorophytes</taxon>
        <taxon>Trebouxiophyceae</taxon>
        <taxon>Trebouxiophyceae incertae sedis</taxon>
        <taxon>Coccomyxaceae</taxon>
        <taxon>Coccomyxa</taxon>
    </lineage>
</organism>
<gene>
    <name evidence="1" type="ORF">CVIRNUC_004628</name>
</gene>
<proteinExistence type="predicted"/>
<dbReference type="AlphaFoldDB" id="A0AAV1I6J5"/>
<accession>A0AAV1I6J5</accession>
<reference evidence="1 2" key="1">
    <citation type="submission" date="2023-10" db="EMBL/GenBank/DDBJ databases">
        <authorList>
            <person name="Maclean D."/>
            <person name="Macfadyen A."/>
        </authorList>
    </citation>
    <scope>NUCLEOTIDE SEQUENCE [LARGE SCALE GENOMIC DNA]</scope>
</reference>
<evidence type="ECO:0000313" key="2">
    <source>
        <dbReference type="Proteomes" id="UP001314263"/>
    </source>
</evidence>
<dbReference type="EMBL" id="CAUYUE010000005">
    <property type="protein sequence ID" value="CAK0778641.1"/>
    <property type="molecule type" value="Genomic_DNA"/>
</dbReference>
<name>A0AAV1I6J5_9CHLO</name>
<keyword evidence="2" id="KW-1185">Reference proteome</keyword>
<evidence type="ECO:0000313" key="1">
    <source>
        <dbReference type="EMBL" id="CAK0778641.1"/>
    </source>
</evidence>
<dbReference type="Proteomes" id="UP001314263">
    <property type="component" value="Unassembled WGS sequence"/>
</dbReference>